<feature type="region of interest" description="Disordered" evidence="2">
    <location>
        <begin position="39"/>
        <end position="96"/>
    </location>
</feature>
<evidence type="ECO:0000256" key="3">
    <source>
        <dbReference type="SAM" id="Phobius"/>
    </source>
</evidence>
<reference evidence="4 5" key="1">
    <citation type="journal article" date="2009" name="Stand. Genomic Sci.">
        <title>Complete genome sequence of Beutenbergia cavernae type strain (HKI 0122).</title>
        <authorList>
            <person name="Land M."/>
            <person name="Pukall R."/>
            <person name="Abt B."/>
            <person name="Goker M."/>
            <person name="Rohde M."/>
            <person name="Glavina Del Rio T."/>
            <person name="Tice H."/>
            <person name="Copeland A."/>
            <person name="Cheng J.F."/>
            <person name="Lucas S."/>
            <person name="Chen F."/>
            <person name="Nolan M."/>
            <person name="Bruce D."/>
            <person name="Goodwin L."/>
            <person name="Pitluck S."/>
            <person name="Ivanova N."/>
            <person name="Mavromatis K."/>
            <person name="Ovchinnikova G."/>
            <person name="Pati A."/>
            <person name="Chen A."/>
            <person name="Palaniappan K."/>
            <person name="Hauser L."/>
            <person name="Chang Y.J."/>
            <person name="Jefferies C.C."/>
            <person name="Saunders E."/>
            <person name="Brettin T."/>
            <person name="Detter J.C."/>
            <person name="Han C."/>
            <person name="Chain P."/>
            <person name="Bristow J."/>
            <person name="Eisen J.A."/>
            <person name="Markowitz V."/>
            <person name="Hugenholtz P."/>
            <person name="Kyrpides N.C."/>
            <person name="Klenk H.P."/>
            <person name="Lapidus A."/>
        </authorList>
    </citation>
    <scope>NUCLEOTIDE SEQUENCE [LARGE SCALE GENOMIC DNA]</scope>
    <source>
        <strain evidence="5">ATCC BAA-8 / DSM 12333 / NBRC 16432</strain>
    </source>
</reference>
<keyword evidence="3" id="KW-0472">Membrane</keyword>
<dbReference type="EMBL" id="CP001618">
    <property type="protein sequence ID" value="ACQ79257.1"/>
    <property type="molecule type" value="Genomic_DNA"/>
</dbReference>
<evidence type="ECO:0000256" key="1">
    <source>
        <dbReference type="ARBA" id="ARBA00022729"/>
    </source>
</evidence>
<keyword evidence="1" id="KW-0732">Signal</keyword>
<sequence>MTGSHTPEAPVRGHRLRWIVLIALVVLLGTVIVVRGLDGRSGTAGAEGSPTSTAGEEGTETPSADPTQDGTPDAADPADPASPEPADEPTPEEVDGRAVMPPAEVDAAVTPAGSALVVRLENPVAVTASDPIPGQLGGPAVQFDVVVVNEGDDELPLDFAVVNVAYGAESAPASDVATGETTPLGGSLEAGETARGTYVFLVPDDQRQDVRVSVDIDVGTPIAVFAGAMPTA</sequence>
<feature type="compositionally biased region" description="Low complexity" evidence="2">
    <location>
        <begin position="64"/>
        <end position="81"/>
    </location>
</feature>
<dbReference type="HOGENOM" id="CLU_1192921_0_0_11"/>
<proteinExistence type="predicted"/>
<evidence type="ECO:0000313" key="4">
    <source>
        <dbReference type="EMBL" id="ACQ79257.1"/>
    </source>
</evidence>
<dbReference type="Gene3D" id="2.60.40.1240">
    <property type="match status" value="1"/>
</dbReference>
<dbReference type="Proteomes" id="UP000007962">
    <property type="component" value="Chromosome"/>
</dbReference>
<evidence type="ECO:0008006" key="6">
    <source>
        <dbReference type="Google" id="ProtNLM"/>
    </source>
</evidence>
<accession>C5C071</accession>
<dbReference type="RefSeq" id="WP_012726037.1">
    <property type="nucleotide sequence ID" value="NC_012669.1"/>
</dbReference>
<dbReference type="STRING" id="471853.Bcav_0996"/>
<dbReference type="eggNOG" id="ENOG5033939">
    <property type="taxonomic scope" value="Bacteria"/>
</dbReference>
<dbReference type="KEGG" id="bcv:Bcav_0996"/>
<keyword evidence="5" id="KW-1185">Reference proteome</keyword>
<organism evidence="4 5">
    <name type="scientific">Beutenbergia cavernae (strain ATCC BAA-8 / DSM 12333 / CCUG 43141 / JCM 11478 / NBRC 16432 / NCIMB 13614 / HKI 0122)</name>
    <dbReference type="NCBI Taxonomy" id="471853"/>
    <lineage>
        <taxon>Bacteria</taxon>
        <taxon>Bacillati</taxon>
        <taxon>Actinomycetota</taxon>
        <taxon>Actinomycetes</taxon>
        <taxon>Micrococcales</taxon>
        <taxon>Beutenbergiaceae</taxon>
        <taxon>Beutenbergia</taxon>
    </lineage>
</organism>
<keyword evidence="3" id="KW-0812">Transmembrane</keyword>
<dbReference type="AlphaFoldDB" id="C5C071"/>
<dbReference type="InterPro" id="IPR029050">
    <property type="entry name" value="Immunoprotect_excell_Ig-like"/>
</dbReference>
<name>C5C071_BEUC1</name>
<gene>
    <name evidence="4" type="ordered locus">Bcav_0996</name>
</gene>
<protein>
    <recommendedName>
        <fullName evidence="6">DUF4352 domain-containing protein</fullName>
    </recommendedName>
</protein>
<keyword evidence="3" id="KW-1133">Transmembrane helix</keyword>
<evidence type="ECO:0000313" key="5">
    <source>
        <dbReference type="Proteomes" id="UP000007962"/>
    </source>
</evidence>
<evidence type="ECO:0000256" key="2">
    <source>
        <dbReference type="SAM" id="MobiDB-lite"/>
    </source>
</evidence>
<dbReference type="OrthoDB" id="3831250at2"/>
<feature type="transmembrane region" description="Helical" evidence="3">
    <location>
        <begin position="16"/>
        <end position="34"/>
    </location>
</feature>